<dbReference type="Pfam" id="PF00122">
    <property type="entry name" value="E1-E2_ATPase"/>
    <property type="match status" value="1"/>
</dbReference>
<keyword evidence="12 15" id="KW-1133">Transmembrane helix</keyword>
<evidence type="ECO:0000256" key="1">
    <source>
        <dbReference type="ARBA" id="ARBA00004651"/>
    </source>
</evidence>
<dbReference type="InterPro" id="IPR027256">
    <property type="entry name" value="P-typ_ATPase_IB"/>
</dbReference>
<keyword evidence="3" id="KW-0813">Transport</keyword>
<evidence type="ECO:0000256" key="3">
    <source>
        <dbReference type="ARBA" id="ARBA00022448"/>
    </source>
</evidence>
<accession>A0A1U7DLD2</accession>
<evidence type="ECO:0000256" key="4">
    <source>
        <dbReference type="ARBA" id="ARBA00022475"/>
    </source>
</evidence>
<name>A0A1U7DLD2_9RHOB</name>
<dbReference type="GO" id="GO:0005524">
    <property type="term" value="F:ATP binding"/>
    <property type="evidence" value="ECO:0007669"/>
    <property type="project" value="UniProtKB-UniRule"/>
</dbReference>
<dbReference type="InterPro" id="IPR059000">
    <property type="entry name" value="ATPase_P-type_domA"/>
</dbReference>
<dbReference type="PANTHER" id="PTHR43520">
    <property type="entry name" value="ATP7, ISOFORM B"/>
    <property type="match status" value="1"/>
</dbReference>
<feature type="transmembrane region" description="Helical" evidence="15">
    <location>
        <begin position="384"/>
        <end position="404"/>
    </location>
</feature>
<evidence type="ECO:0000256" key="15">
    <source>
        <dbReference type="RuleBase" id="RU362081"/>
    </source>
</evidence>
<feature type="transmembrane region" description="Helical" evidence="15">
    <location>
        <begin position="355"/>
        <end position="372"/>
    </location>
</feature>
<dbReference type="SUPFAM" id="SSF81665">
    <property type="entry name" value="Calcium ATPase, transmembrane domain M"/>
    <property type="match status" value="1"/>
</dbReference>
<dbReference type="CDD" id="cd00371">
    <property type="entry name" value="HMA"/>
    <property type="match status" value="1"/>
</dbReference>
<dbReference type="Gene3D" id="3.40.1110.10">
    <property type="entry name" value="Calcium-transporting ATPase, cytoplasmic domain N"/>
    <property type="match status" value="1"/>
</dbReference>
<keyword evidence="6 15" id="KW-0812">Transmembrane</keyword>
<dbReference type="GO" id="GO:0005886">
    <property type="term" value="C:plasma membrane"/>
    <property type="evidence" value="ECO:0007669"/>
    <property type="project" value="UniProtKB-SubCell"/>
</dbReference>
<evidence type="ECO:0000256" key="13">
    <source>
        <dbReference type="ARBA" id="ARBA00023065"/>
    </source>
</evidence>
<dbReference type="NCBIfam" id="TIGR01494">
    <property type="entry name" value="ATPase_P-type"/>
    <property type="match status" value="2"/>
</dbReference>
<evidence type="ECO:0000256" key="12">
    <source>
        <dbReference type="ARBA" id="ARBA00022989"/>
    </source>
</evidence>
<dbReference type="InterPro" id="IPR023299">
    <property type="entry name" value="ATPase_P-typ_cyto_dom_N"/>
</dbReference>
<evidence type="ECO:0000256" key="14">
    <source>
        <dbReference type="ARBA" id="ARBA00023136"/>
    </source>
</evidence>
<dbReference type="Gene3D" id="2.70.150.10">
    <property type="entry name" value="Calcium-transporting ATPase, cytoplasmic transduction domain A"/>
    <property type="match status" value="1"/>
</dbReference>
<dbReference type="NCBIfam" id="TIGR01512">
    <property type="entry name" value="ATPase-IB2_Cd"/>
    <property type="match status" value="1"/>
</dbReference>
<dbReference type="GO" id="GO:0016887">
    <property type="term" value="F:ATP hydrolysis activity"/>
    <property type="evidence" value="ECO:0007669"/>
    <property type="project" value="InterPro"/>
</dbReference>
<dbReference type="InterPro" id="IPR001757">
    <property type="entry name" value="P_typ_ATPase"/>
</dbReference>
<keyword evidence="9 15" id="KW-0067">ATP-binding</keyword>
<feature type="transmembrane region" description="Helical" evidence="15">
    <location>
        <begin position="175"/>
        <end position="194"/>
    </location>
</feature>
<feature type="transmembrane region" description="Helical" evidence="15">
    <location>
        <begin position="110"/>
        <end position="131"/>
    </location>
</feature>
<dbReference type="OrthoDB" id="9807843at2"/>
<dbReference type="InterPro" id="IPR023214">
    <property type="entry name" value="HAD_sf"/>
</dbReference>
<evidence type="ECO:0000256" key="2">
    <source>
        <dbReference type="ARBA" id="ARBA00006024"/>
    </source>
</evidence>
<dbReference type="InterPro" id="IPR008250">
    <property type="entry name" value="ATPase_P-typ_transduc_dom_A_sf"/>
</dbReference>
<dbReference type="GO" id="GO:0055070">
    <property type="term" value="P:copper ion homeostasis"/>
    <property type="evidence" value="ECO:0007669"/>
    <property type="project" value="TreeGrafter"/>
</dbReference>
<dbReference type="PRINTS" id="PR00119">
    <property type="entry name" value="CATATPASE"/>
</dbReference>
<accession>A0A2M9DHP0</accession>
<evidence type="ECO:0000256" key="5">
    <source>
        <dbReference type="ARBA" id="ARBA00022553"/>
    </source>
</evidence>
<keyword evidence="13" id="KW-0406">Ion transport</keyword>
<sequence length="717" mass="73677">MSTLATCPGCAIPPRPVPAETIRADLVLHLPDIHCAACIASVETMLAEVPGVRSARVNLTLRRAMVETDGSVEAPDLIARLAAGGHRASVFEPGVRTGQSPEMRDLASRIGVAGFAAMNVMLLSVAVWAGAGDVTARMFHLISGAIALPAVAWAGQPFFRSAYRALRAGRMNMDVPISLAIILASAVSLAVALGSSDRPGWFEAALSLTFFLLIGRYLDMAGRHASRSAAAELAALEVPQAIRLANGAEEIVPARSLAPGDHVLIRPGDRIPADGRVIDGDSDLDRSILTGESLPVAISPGADVAAGELNLTGTLTLRVTRAGAETGLARLAAMVATAEMQRSRYTGFADRASRLYAPAVHALGAMAFVMWWSLTGDPIRGIDVAISVLVITCPCALGLAVPAVSTVSTARLFRAGLLVRSPTALERLAEVDTVVFDKTGTLTTGELRLGADTDPKALALAAGLARGSSHPLSRAIAKAARARGISPAPVGALQEKAGRGVEGIFHGERIRLGRPGWAGAMGAGGGSVQLLDGAGKVSSFTVDEVPRPDAVEAVQQLEAMGMRVTLLSGDAPDSAARLARRLGIAEVMGGVSPEGKHEVLARMAAEGRRPLMVGDGLNDTGALAGAHASMAPARAVDAARSLADVVILSEGIASVATAVSVARRAHGLARQNVALAIGYNLVSVPVAFAGLASPLVAALAMSSSSLAVTLNAMRARK</sequence>
<feature type="transmembrane region" description="Helical" evidence="15">
    <location>
        <begin position="200"/>
        <end position="218"/>
    </location>
</feature>
<dbReference type="InterPro" id="IPR036412">
    <property type="entry name" value="HAD-like_sf"/>
</dbReference>
<protein>
    <submittedName>
        <fullName evidence="16">Uncharacterized protein</fullName>
    </submittedName>
</protein>
<dbReference type="GO" id="GO:0005507">
    <property type="term" value="F:copper ion binding"/>
    <property type="evidence" value="ECO:0007669"/>
    <property type="project" value="TreeGrafter"/>
</dbReference>
<dbReference type="PROSITE" id="PS00154">
    <property type="entry name" value="ATPASE_E1_E2"/>
    <property type="match status" value="1"/>
</dbReference>
<keyword evidence="5" id="KW-0597">Phosphoprotein</keyword>
<dbReference type="InterPro" id="IPR036163">
    <property type="entry name" value="HMA_dom_sf"/>
</dbReference>
<dbReference type="NCBIfam" id="TIGR01511">
    <property type="entry name" value="ATPase-IB1_Cu"/>
    <property type="match status" value="1"/>
</dbReference>
<dbReference type="NCBIfam" id="TIGR01525">
    <property type="entry name" value="ATPase-IB_hvy"/>
    <property type="match status" value="1"/>
</dbReference>
<keyword evidence="17" id="KW-1185">Reference proteome</keyword>
<dbReference type="Gene3D" id="3.40.50.1000">
    <property type="entry name" value="HAD superfamily/HAD-like"/>
    <property type="match status" value="1"/>
</dbReference>
<evidence type="ECO:0000313" key="17">
    <source>
        <dbReference type="Proteomes" id="UP000187266"/>
    </source>
</evidence>
<dbReference type="PANTHER" id="PTHR43520:SF5">
    <property type="entry name" value="CATION-TRANSPORTING P-TYPE ATPASE-RELATED"/>
    <property type="match status" value="1"/>
</dbReference>
<comment type="subcellular location">
    <subcellularLocation>
        <location evidence="1">Cell membrane</location>
        <topology evidence="1">Multi-pass membrane protein</topology>
    </subcellularLocation>
</comment>
<gene>
    <name evidence="16" type="ORF">BV394_14685</name>
</gene>
<comment type="similarity">
    <text evidence="2 15">Belongs to the cation transport ATPase (P-type) (TC 3.A.3) family. Type IB subfamily.</text>
</comment>
<dbReference type="GO" id="GO:0043682">
    <property type="term" value="F:P-type divalent copper transporter activity"/>
    <property type="evidence" value="ECO:0007669"/>
    <property type="project" value="TreeGrafter"/>
</dbReference>
<keyword evidence="8 15" id="KW-0547">Nucleotide-binding</keyword>
<keyword evidence="11" id="KW-1278">Translocase</keyword>
<evidence type="ECO:0000256" key="11">
    <source>
        <dbReference type="ARBA" id="ARBA00022967"/>
    </source>
</evidence>
<dbReference type="RefSeq" id="WP_076980821.1">
    <property type="nucleotide sequence ID" value="NZ_CP019124.1"/>
</dbReference>
<dbReference type="InterPro" id="IPR018303">
    <property type="entry name" value="ATPase_P-typ_P_site"/>
</dbReference>
<dbReference type="Gene3D" id="3.30.70.100">
    <property type="match status" value="1"/>
</dbReference>
<dbReference type="Proteomes" id="UP000187266">
    <property type="component" value="Chromosome"/>
</dbReference>
<dbReference type="SUPFAM" id="SSF81653">
    <property type="entry name" value="Calcium ATPase, transduction domain A"/>
    <property type="match status" value="1"/>
</dbReference>
<evidence type="ECO:0000256" key="6">
    <source>
        <dbReference type="ARBA" id="ARBA00022692"/>
    </source>
</evidence>
<dbReference type="PROSITE" id="PS01047">
    <property type="entry name" value="HMA_1"/>
    <property type="match status" value="1"/>
</dbReference>
<evidence type="ECO:0000256" key="8">
    <source>
        <dbReference type="ARBA" id="ARBA00022741"/>
    </source>
</evidence>
<dbReference type="EMBL" id="CP019124">
    <property type="protein sequence ID" value="APX90804.1"/>
    <property type="molecule type" value="Genomic_DNA"/>
</dbReference>
<dbReference type="InterPro" id="IPR017969">
    <property type="entry name" value="Heavy-metal-associated_CS"/>
</dbReference>
<dbReference type="Pfam" id="PF00403">
    <property type="entry name" value="HMA"/>
    <property type="match status" value="1"/>
</dbReference>
<dbReference type="Pfam" id="PF00702">
    <property type="entry name" value="Hydrolase"/>
    <property type="match status" value="1"/>
</dbReference>
<keyword evidence="10" id="KW-0460">Magnesium</keyword>
<keyword evidence="7 15" id="KW-0479">Metal-binding</keyword>
<evidence type="ECO:0000313" key="16">
    <source>
        <dbReference type="EMBL" id="APX90804.1"/>
    </source>
</evidence>
<keyword evidence="14 15" id="KW-0472">Membrane</keyword>
<proteinExistence type="inferred from homology"/>
<evidence type="ECO:0000256" key="9">
    <source>
        <dbReference type="ARBA" id="ARBA00022840"/>
    </source>
</evidence>
<dbReference type="PROSITE" id="PS50846">
    <property type="entry name" value="HMA_2"/>
    <property type="match status" value="1"/>
</dbReference>
<evidence type="ECO:0000256" key="10">
    <source>
        <dbReference type="ARBA" id="ARBA00022842"/>
    </source>
</evidence>
<dbReference type="SUPFAM" id="SSF55008">
    <property type="entry name" value="HMA, heavy metal-associated domain"/>
    <property type="match status" value="1"/>
</dbReference>
<dbReference type="AlphaFoldDB" id="A0A1U7DLD2"/>
<reference evidence="16 17" key="1">
    <citation type="submission" date="2017-01" db="EMBL/GenBank/DDBJ databases">
        <title>Genomic analysis of Xuhuaishuia manganoxidans DY6-4.</title>
        <authorList>
            <person name="Wang X."/>
        </authorList>
    </citation>
    <scope>NUCLEOTIDE SEQUENCE [LARGE SCALE GENOMIC DNA]</scope>
    <source>
        <strain evidence="16 17">DY6-4</strain>
    </source>
</reference>
<evidence type="ECO:0000256" key="7">
    <source>
        <dbReference type="ARBA" id="ARBA00022723"/>
    </source>
</evidence>
<keyword evidence="4 15" id="KW-1003">Cell membrane</keyword>
<organism evidence="16 17">
    <name type="scientific">Brevirhabdus pacifica</name>
    <dbReference type="NCBI Taxonomy" id="1267768"/>
    <lineage>
        <taxon>Bacteria</taxon>
        <taxon>Pseudomonadati</taxon>
        <taxon>Pseudomonadota</taxon>
        <taxon>Alphaproteobacteria</taxon>
        <taxon>Rhodobacterales</taxon>
        <taxon>Paracoccaceae</taxon>
        <taxon>Brevirhabdus</taxon>
    </lineage>
</organism>
<dbReference type="InterPro" id="IPR023298">
    <property type="entry name" value="ATPase_P-typ_TM_dom_sf"/>
</dbReference>
<dbReference type="STRING" id="1267768.BV394_14685"/>
<feature type="transmembrane region" description="Helical" evidence="15">
    <location>
        <begin position="137"/>
        <end position="155"/>
    </location>
</feature>
<dbReference type="InterPro" id="IPR006121">
    <property type="entry name" value="HMA_dom"/>
</dbReference>
<dbReference type="SUPFAM" id="SSF56784">
    <property type="entry name" value="HAD-like"/>
    <property type="match status" value="1"/>
</dbReference>